<organism evidence="4">
    <name type="scientific">Enterobius vermicularis</name>
    <name type="common">Human pinworm</name>
    <dbReference type="NCBI Taxonomy" id="51028"/>
    <lineage>
        <taxon>Eukaryota</taxon>
        <taxon>Metazoa</taxon>
        <taxon>Ecdysozoa</taxon>
        <taxon>Nematoda</taxon>
        <taxon>Chromadorea</taxon>
        <taxon>Rhabditida</taxon>
        <taxon>Spirurina</taxon>
        <taxon>Oxyuridomorpha</taxon>
        <taxon>Oxyuroidea</taxon>
        <taxon>Oxyuridae</taxon>
        <taxon>Enterobius</taxon>
    </lineage>
</organism>
<evidence type="ECO:0000313" key="4">
    <source>
        <dbReference type="WBParaSite" id="EVEC_0001341301-mRNA-1"/>
    </source>
</evidence>
<dbReference type="AlphaFoldDB" id="A0A0N4VQV6"/>
<reference evidence="4" key="1">
    <citation type="submission" date="2017-02" db="UniProtKB">
        <authorList>
            <consortium name="WormBaseParasite"/>
        </authorList>
    </citation>
    <scope>IDENTIFICATION</scope>
</reference>
<name>A0A0N4VQV6_ENTVE</name>
<dbReference type="OrthoDB" id="5851561at2759"/>
<reference evidence="2 3" key="2">
    <citation type="submission" date="2018-10" db="EMBL/GenBank/DDBJ databases">
        <authorList>
            <consortium name="Pathogen Informatics"/>
        </authorList>
    </citation>
    <scope>NUCLEOTIDE SEQUENCE [LARGE SCALE GENOMIC DNA]</scope>
</reference>
<sequence>MSLTMESSHVGLLQQNINQEASKSPSPQPNSDSTPEQSSIDANLTAILNAAAKNTAVSAVKSERTPSPEQENKGFEKELEAQQKAFQRFTTSLNGNTQ</sequence>
<evidence type="ECO:0000313" key="2">
    <source>
        <dbReference type="EMBL" id="VDD97801.1"/>
    </source>
</evidence>
<dbReference type="STRING" id="51028.A0A0N4VQV6"/>
<protein>
    <submittedName>
        <fullName evidence="4">Flagellar hook-basal body complex protein FliE</fullName>
    </submittedName>
</protein>
<gene>
    <name evidence="2" type="ORF">EVEC_LOCUS12552</name>
</gene>
<feature type="region of interest" description="Disordered" evidence="1">
    <location>
        <begin position="55"/>
        <end position="77"/>
    </location>
</feature>
<dbReference type="EMBL" id="UXUI01015198">
    <property type="protein sequence ID" value="VDD97801.1"/>
    <property type="molecule type" value="Genomic_DNA"/>
</dbReference>
<dbReference type="WBParaSite" id="EVEC_0001341301-mRNA-1">
    <property type="protein sequence ID" value="EVEC_0001341301-mRNA-1"/>
    <property type="gene ID" value="EVEC_0001341301"/>
</dbReference>
<dbReference type="Proteomes" id="UP000274131">
    <property type="component" value="Unassembled WGS sequence"/>
</dbReference>
<accession>A0A0N4VQV6</accession>
<feature type="region of interest" description="Disordered" evidence="1">
    <location>
        <begin position="1"/>
        <end position="42"/>
    </location>
</feature>
<feature type="compositionally biased region" description="Basic and acidic residues" evidence="1">
    <location>
        <begin position="61"/>
        <end position="77"/>
    </location>
</feature>
<evidence type="ECO:0000313" key="3">
    <source>
        <dbReference type="Proteomes" id="UP000274131"/>
    </source>
</evidence>
<evidence type="ECO:0000256" key="1">
    <source>
        <dbReference type="SAM" id="MobiDB-lite"/>
    </source>
</evidence>
<keyword evidence="3" id="KW-1185">Reference proteome</keyword>
<proteinExistence type="predicted"/>